<feature type="compositionally biased region" description="Low complexity" evidence="10">
    <location>
        <begin position="376"/>
        <end position="403"/>
    </location>
</feature>
<dbReference type="FunFam" id="2.60.40.1490:FF:000001">
    <property type="entry name" value="Histone chaperone ASF1"/>
    <property type="match status" value="1"/>
</dbReference>
<proteinExistence type="inferred from homology"/>
<protein>
    <recommendedName>
        <fullName evidence="9">Anti-silencing function protein 1</fullName>
    </recommendedName>
</protein>
<comment type="function">
    <text evidence="1">Histone chaperone that facilitates histone deposition and histone exchange and removal during nucleosome assembly and disassembly.</text>
</comment>
<evidence type="ECO:0000256" key="3">
    <source>
        <dbReference type="ARBA" id="ARBA00006051"/>
    </source>
</evidence>
<feature type="compositionally biased region" description="Acidic residues" evidence="10">
    <location>
        <begin position="288"/>
        <end position="311"/>
    </location>
</feature>
<dbReference type="PANTHER" id="PTHR12040">
    <property type="entry name" value="ANTI-SILENCING PROTEIN 1"/>
    <property type="match status" value="1"/>
</dbReference>
<accession>A0A8H5Z789</accession>
<evidence type="ECO:0000256" key="7">
    <source>
        <dbReference type="ARBA" id="ARBA00023186"/>
    </source>
</evidence>
<name>A0A8H5Z789_COCSA</name>
<comment type="similarity">
    <text evidence="3">Belongs to the ASF1 family.</text>
</comment>
<evidence type="ECO:0000256" key="10">
    <source>
        <dbReference type="SAM" id="MobiDB-lite"/>
    </source>
</evidence>
<keyword evidence="7" id="KW-0143">Chaperone</keyword>
<dbReference type="InterPro" id="IPR036747">
    <property type="entry name" value="ASF1-like_sf"/>
</dbReference>
<feature type="region of interest" description="Disordered" evidence="10">
    <location>
        <begin position="269"/>
        <end position="403"/>
    </location>
</feature>
<keyword evidence="8" id="KW-0539">Nucleus</keyword>
<keyword evidence="6" id="KW-0804">Transcription</keyword>
<dbReference type="GO" id="GO:0005634">
    <property type="term" value="C:nucleus"/>
    <property type="evidence" value="ECO:0007669"/>
    <property type="project" value="UniProtKB-SubCell"/>
</dbReference>
<comment type="subunit">
    <text evidence="4">Interacts with histone H3 and histone H4.</text>
</comment>
<dbReference type="Gene3D" id="2.60.40.1490">
    <property type="entry name" value="Histone chaperone ASF1-like"/>
    <property type="match status" value="1"/>
</dbReference>
<dbReference type="GO" id="GO:0000785">
    <property type="term" value="C:chromatin"/>
    <property type="evidence" value="ECO:0007669"/>
    <property type="project" value="TreeGrafter"/>
</dbReference>
<evidence type="ECO:0000256" key="5">
    <source>
        <dbReference type="ARBA" id="ARBA00023015"/>
    </source>
</evidence>
<evidence type="ECO:0000256" key="9">
    <source>
        <dbReference type="ARBA" id="ARBA00032776"/>
    </source>
</evidence>
<evidence type="ECO:0000256" key="8">
    <source>
        <dbReference type="ARBA" id="ARBA00023242"/>
    </source>
</evidence>
<dbReference type="PANTHER" id="PTHR12040:SF0">
    <property type="entry name" value="HISTONE CHAPERONE ASF1"/>
    <property type="match status" value="1"/>
</dbReference>
<dbReference type="EMBL" id="WNKQ01000021">
    <property type="protein sequence ID" value="KAF5844883.1"/>
    <property type="molecule type" value="Genomic_DNA"/>
</dbReference>
<reference evidence="11" key="1">
    <citation type="submission" date="2019-11" db="EMBL/GenBank/DDBJ databases">
        <title>Bipolaris sorokiniana Genome sequencing.</title>
        <authorList>
            <person name="Wang H."/>
        </authorList>
    </citation>
    <scope>NUCLEOTIDE SEQUENCE</scope>
</reference>
<feature type="compositionally biased region" description="Acidic residues" evidence="10">
    <location>
        <begin position="334"/>
        <end position="374"/>
    </location>
</feature>
<dbReference type="Proteomes" id="UP000624244">
    <property type="component" value="Unassembled WGS sequence"/>
</dbReference>
<evidence type="ECO:0000313" key="12">
    <source>
        <dbReference type="Proteomes" id="UP000624244"/>
    </source>
</evidence>
<dbReference type="SUPFAM" id="SSF101546">
    <property type="entry name" value="ASF1-like"/>
    <property type="match status" value="1"/>
</dbReference>
<evidence type="ECO:0000313" key="11">
    <source>
        <dbReference type="EMBL" id="KAF5844883.1"/>
    </source>
</evidence>
<comment type="subcellular location">
    <subcellularLocation>
        <location evidence="2">Nucleus</location>
    </subcellularLocation>
</comment>
<dbReference type="InterPro" id="IPR006818">
    <property type="entry name" value="ASF1-like"/>
</dbReference>
<comment type="caution">
    <text evidence="11">The sequence shown here is derived from an EMBL/GenBank/DDBJ whole genome shotgun (WGS) entry which is preliminary data.</text>
</comment>
<gene>
    <name evidence="11" type="ORF">GGP41_008801</name>
</gene>
<dbReference type="GO" id="GO:0006335">
    <property type="term" value="P:DNA replication-dependent chromatin assembly"/>
    <property type="evidence" value="ECO:0007669"/>
    <property type="project" value="TreeGrafter"/>
</dbReference>
<dbReference type="Pfam" id="PF04729">
    <property type="entry name" value="ASF1_hist_chap"/>
    <property type="match status" value="1"/>
</dbReference>
<dbReference type="GO" id="GO:0042393">
    <property type="term" value="F:histone binding"/>
    <property type="evidence" value="ECO:0007669"/>
    <property type="project" value="TreeGrafter"/>
</dbReference>
<organism evidence="11 12">
    <name type="scientific">Cochliobolus sativus</name>
    <name type="common">Common root rot and spot blotch fungus</name>
    <name type="synonym">Bipolaris sorokiniana</name>
    <dbReference type="NCBI Taxonomy" id="45130"/>
    <lineage>
        <taxon>Eukaryota</taxon>
        <taxon>Fungi</taxon>
        <taxon>Dikarya</taxon>
        <taxon>Ascomycota</taxon>
        <taxon>Pezizomycotina</taxon>
        <taxon>Dothideomycetes</taxon>
        <taxon>Pleosporomycetidae</taxon>
        <taxon>Pleosporales</taxon>
        <taxon>Pleosporineae</taxon>
        <taxon>Pleosporaceae</taxon>
        <taxon>Bipolaris</taxon>
    </lineage>
</organism>
<keyword evidence="5" id="KW-0805">Transcription regulation</keyword>
<dbReference type="AlphaFoldDB" id="A0A8H5Z789"/>
<sequence length="403" mass="43553">MAATVTPDANTKTPSHVFGVHATRDRAAFDPHWMVAAAISPTHVLTASITNTFSHCLLWTAPPLPPSPTHTRLTPANSIAFALSPFPPLLTPPLTQSTASSLNMSVVSLLGVEVKNNPARFDEPYEFEITFECLEQLQKDLEWKLTYVGSATSNEYDQELDSVLVGPLPVGVNKFQFRADPPDLSRIPNSEIIGVTVILLSCSYDEREFVRVGYYVNNEYTDEALALDPPTKPVIEKVQRQILAEKPRVTRFAIKWYVQATAQALFNAANPTRDSEESAPPEFPPEQPEADLTADGDQYGIEEEEEEDEGVEGAAAEGEDAAMAGADDTAGPANDDDAESEAGSEEIDIEDSEDDEEEEGEEGGDDDMEMDEAEPSAASGDKAAGQQSGGAAQQQHGADVMVH</sequence>
<feature type="compositionally biased region" description="Low complexity" evidence="10">
    <location>
        <begin position="312"/>
        <end position="333"/>
    </location>
</feature>
<evidence type="ECO:0000256" key="6">
    <source>
        <dbReference type="ARBA" id="ARBA00023163"/>
    </source>
</evidence>
<evidence type="ECO:0000256" key="1">
    <source>
        <dbReference type="ARBA" id="ARBA00003961"/>
    </source>
</evidence>
<evidence type="ECO:0000256" key="4">
    <source>
        <dbReference type="ARBA" id="ARBA00011705"/>
    </source>
</evidence>
<evidence type="ECO:0000256" key="2">
    <source>
        <dbReference type="ARBA" id="ARBA00004123"/>
    </source>
</evidence>